<dbReference type="RefSeq" id="WP_179844437.1">
    <property type="nucleotide sequence ID" value="NZ_JACCBA010000001.1"/>
</dbReference>
<reference evidence="3 4" key="1">
    <citation type="submission" date="2020-07" db="EMBL/GenBank/DDBJ databases">
        <title>Sequencing the genomes of 1000 actinobacteria strains.</title>
        <authorList>
            <person name="Klenk H.-P."/>
        </authorList>
    </citation>
    <scope>NUCLEOTIDE SEQUENCE [LARGE SCALE GENOMIC DNA]</scope>
    <source>
        <strain evidence="3 4">DSM 40398</strain>
    </source>
</reference>
<gene>
    <name evidence="3" type="ORF">BJY14_003330</name>
</gene>
<dbReference type="Proteomes" id="UP000529783">
    <property type="component" value="Unassembled WGS sequence"/>
</dbReference>
<comment type="caution">
    <text evidence="3">The sequence shown here is derived from an EMBL/GenBank/DDBJ whole genome shotgun (WGS) entry which is preliminary data.</text>
</comment>
<dbReference type="InterPro" id="IPR011010">
    <property type="entry name" value="DNA_brk_join_enz"/>
</dbReference>
<keyword evidence="1" id="KW-0238">DNA-binding</keyword>
<evidence type="ECO:0000313" key="4">
    <source>
        <dbReference type="Proteomes" id="UP000529783"/>
    </source>
</evidence>
<dbReference type="GO" id="GO:0015074">
    <property type="term" value="P:DNA integration"/>
    <property type="evidence" value="ECO:0007669"/>
    <property type="project" value="InterPro"/>
</dbReference>
<keyword evidence="4" id="KW-1185">Reference proteome</keyword>
<accession>A0A7Y9JFM2</accession>
<protein>
    <submittedName>
        <fullName evidence="3">Integrase</fullName>
    </submittedName>
</protein>
<evidence type="ECO:0000256" key="1">
    <source>
        <dbReference type="ARBA" id="ARBA00023125"/>
    </source>
</evidence>
<dbReference type="InterPro" id="IPR010998">
    <property type="entry name" value="Integrase_recombinase_N"/>
</dbReference>
<sequence length="219" mass="24641">MNTGRREMFAAIVHDHQAEGRRIRKATLNRIRSTLRSALNTALREGLISENPAARRPRAVVWTAARVEPWERTGERPSVAVWTAEQTAAFLHATRDHRLYAVYRLNALRGLRRGETARLRWVGVDVEHGTATICEQLQRRNGRLTARPSKTALSVRVIALARAMIATLGAHRDRQQAEHRLPPVRLRDLRHGAATLAAGVELKAVQEMWARSASDRPLA</sequence>
<keyword evidence="2" id="KW-0233">DNA recombination</keyword>
<dbReference type="SUPFAM" id="SSF56349">
    <property type="entry name" value="DNA breaking-rejoining enzymes"/>
    <property type="match status" value="1"/>
</dbReference>
<evidence type="ECO:0000313" key="3">
    <source>
        <dbReference type="EMBL" id="NYD47347.1"/>
    </source>
</evidence>
<evidence type="ECO:0000256" key="2">
    <source>
        <dbReference type="ARBA" id="ARBA00023172"/>
    </source>
</evidence>
<dbReference type="InterPro" id="IPR013762">
    <property type="entry name" value="Integrase-like_cat_sf"/>
</dbReference>
<name>A0A7Y9JFM2_9ACTN</name>
<dbReference type="GO" id="GO:0003677">
    <property type="term" value="F:DNA binding"/>
    <property type="evidence" value="ECO:0007669"/>
    <property type="project" value="UniProtKB-KW"/>
</dbReference>
<dbReference type="AlphaFoldDB" id="A0A7Y9JFM2"/>
<dbReference type="GO" id="GO:0006310">
    <property type="term" value="P:DNA recombination"/>
    <property type="evidence" value="ECO:0007669"/>
    <property type="project" value="UniProtKB-KW"/>
</dbReference>
<dbReference type="Gene3D" id="1.10.150.130">
    <property type="match status" value="1"/>
</dbReference>
<organism evidence="3 4">
    <name type="scientific">Actinomadura luteofluorescens</name>
    <dbReference type="NCBI Taxonomy" id="46163"/>
    <lineage>
        <taxon>Bacteria</taxon>
        <taxon>Bacillati</taxon>
        <taxon>Actinomycetota</taxon>
        <taxon>Actinomycetes</taxon>
        <taxon>Streptosporangiales</taxon>
        <taxon>Thermomonosporaceae</taxon>
        <taxon>Actinomadura</taxon>
    </lineage>
</organism>
<dbReference type="Gene3D" id="1.10.443.10">
    <property type="entry name" value="Intergrase catalytic core"/>
    <property type="match status" value="1"/>
</dbReference>
<dbReference type="EMBL" id="JACCBA010000001">
    <property type="protein sequence ID" value="NYD47347.1"/>
    <property type="molecule type" value="Genomic_DNA"/>
</dbReference>
<proteinExistence type="predicted"/>